<reference evidence="6 7" key="1">
    <citation type="submission" date="2023-03" db="EMBL/GenBank/DDBJ databases">
        <title>Complete genome sequence of Tepidibacter sp. SWIR-1, isolated from a deep-sea hydrothermal vent.</title>
        <authorList>
            <person name="Li X."/>
        </authorList>
    </citation>
    <scope>NUCLEOTIDE SEQUENCE [LARGE SCALE GENOMIC DNA]</scope>
    <source>
        <strain evidence="6 7">SWIR-1</strain>
    </source>
</reference>
<evidence type="ECO:0000313" key="7">
    <source>
        <dbReference type="Proteomes" id="UP001222800"/>
    </source>
</evidence>
<keyword evidence="1" id="KW-0646">Protease inhibitor</keyword>
<dbReference type="InterPro" id="IPR027383">
    <property type="entry name" value="Znf_put"/>
</dbReference>
<evidence type="ECO:0000256" key="2">
    <source>
        <dbReference type="ARBA" id="ARBA00022704"/>
    </source>
</evidence>
<dbReference type="InterPro" id="IPR041916">
    <property type="entry name" value="Anti_sigma_zinc_sf"/>
</dbReference>
<gene>
    <name evidence="6" type="ORF">P4S50_12890</name>
</gene>
<evidence type="ECO:0000256" key="4">
    <source>
        <dbReference type="ARBA" id="ARBA00024438"/>
    </source>
</evidence>
<dbReference type="Gene3D" id="1.10.10.1320">
    <property type="entry name" value="Anti-sigma factor, zinc-finger domain"/>
    <property type="match status" value="1"/>
</dbReference>
<evidence type="ECO:0000259" key="5">
    <source>
        <dbReference type="Pfam" id="PF13490"/>
    </source>
</evidence>
<comment type="similarity">
    <text evidence="3">Belongs to the zinc-associated anti-sigma factor (ZAS) superfamily. Anti-sigma-W factor family.</text>
</comment>
<dbReference type="Pfam" id="PF13490">
    <property type="entry name" value="zf-HC2"/>
    <property type="match status" value="1"/>
</dbReference>
<keyword evidence="2" id="KW-0789">Thiol protease inhibitor</keyword>
<evidence type="ECO:0000256" key="1">
    <source>
        <dbReference type="ARBA" id="ARBA00022690"/>
    </source>
</evidence>
<dbReference type="InterPro" id="IPR036331">
    <property type="entry name" value="Chagasin-like_sf"/>
</dbReference>
<organism evidence="6 7">
    <name type="scientific">Tepidibacter hydrothermalis</name>
    <dbReference type="NCBI Taxonomy" id="3036126"/>
    <lineage>
        <taxon>Bacteria</taxon>
        <taxon>Bacillati</taxon>
        <taxon>Bacillota</taxon>
        <taxon>Clostridia</taxon>
        <taxon>Peptostreptococcales</taxon>
        <taxon>Peptostreptococcaceae</taxon>
        <taxon>Tepidibacter</taxon>
    </lineage>
</organism>
<dbReference type="EMBL" id="CP120733">
    <property type="protein sequence ID" value="WFD09279.1"/>
    <property type="molecule type" value="Genomic_DNA"/>
</dbReference>
<accession>A0ABY8E8T2</accession>
<dbReference type="Proteomes" id="UP001222800">
    <property type="component" value="Chromosome"/>
</dbReference>
<sequence>MNCDKFRENISYYIDDILDDNDKREFEDHMKSCEQCRCEYEQMLILIDSLNSVEQVPLPDNYDETLRKKLNNEKVKAKKKWSKYMYIAASLAIVLFSSQNIDKLKTLDVQENPNIEVSEYSNQEDVQQNTIQNNDKVNTEGDNSTEEMKRVAAVSDKTNISVPDKKEVASTYNMKPINDDEPSVDEPSVQNIETVQKEQDDNNIMNIQMSSDEPLKQKTRSINQFNSLNEHQKNVKVGDNFDIILENPKGTSYSMVCNDEDSLIEFMSQSVSENEEVYSYTWKFKAIKEGKIKISYILHDKTDKNKVYNKVVYEINIQK</sequence>
<protein>
    <recommendedName>
        <fullName evidence="4">Anti-sigma-W factor RsiW</fullName>
    </recommendedName>
</protein>
<proteinExistence type="inferred from homology"/>
<dbReference type="RefSeq" id="WP_277731202.1">
    <property type="nucleotide sequence ID" value="NZ_CP120733.1"/>
</dbReference>
<evidence type="ECO:0000256" key="3">
    <source>
        <dbReference type="ARBA" id="ARBA00024353"/>
    </source>
</evidence>
<dbReference type="Gene3D" id="2.60.40.2020">
    <property type="match status" value="1"/>
</dbReference>
<name>A0ABY8E8T2_9FIRM</name>
<evidence type="ECO:0000313" key="6">
    <source>
        <dbReference type="EMBL" id="WFD09279.1"/>
    </source>
</evidence>
<feature type="domain" description="Putative zinc-finger" evidence="5">
    <location>
        <begin position="3"/>
        <end position="37"/>
    </location>
</feature>
<keyword evidence="7" id="KW-1185">Reference proteome</keyword>